<evidence type="ECO:0000256" key="1">
    <source>
        <dbReference type="ARBA" id="ARBA00009254"/>
    </source>
</evidence>
<dbReference type="RefSeq" id="WP_160095080.1">
    <property type="nucleotide sequence ID" value="NZ_CP047224.1"/>
</dbReference>
<reference evidence="6 7" key="2">
    <citation type="journal article" date="2020" name="MBio">
        <title>Isolation and Molecular Analysis of a Novel Neorickettsia Species That Causes Potomac Horse Fever.</title>
        <authorList>
            <person name="Teymournejad O."/>
            <person name="Lin M."/>
            <person name="Bekebrede H."/>
            <person name="Kamr A."/>
            <person name="Toribio R.E."/>
            <person name="Arroyo L.G."/>
            <person name="Baird J.D."/>
            <person name="Rikihisa Y."/>
        </authorList>
    </citation>
    <scope>NUCLEOTIDE SEQUENCE [LARGE SCALE GENOMIC DNA]</scope>
    <source>
        <strain evidence="6 7">Fin17</strain>
    </source>
</reference>
<dbReference type="Proteomes" id="UP000464912">
    <property type="component" value="Chromosome"/>
</dbReference>
<dbReference type="NCBIfam" id="TIGR00012">
    <property type="entry name" value="L29"/>
    <property type="match status" value="1"/>
</dbReference>
<keyword evidence="2 5" id="KW-0689">Ribosomal protein</keyword>
<name>A0A6P1G9P9_9RICK</name>
<dbReference type="Gene3D" id="1.10.287.310">
    <property type="match status" value="1"/>
</dbReference>
<evidence type="ECO:0000256" key="3">
    <source>
        <dbReference type="ARBA" id="ARBA00023274"/>
    </source>
</evidence>
<dbReference type="HAMAP" id="MF_00374">
    <property type="entry name" value="Ribosomal_uL29"/>
    <property type="match status" value="1"/>
</dbReference>
<evidence type="ECO:0000256" key="2">
    <source>
        <dbReference type="ARBA" id="ARBA00022980"/>
    </source>
</evidence>
<dbReference type="AlphaFoldDB" id="A0A6P1G9P9"/>
<reference evidence="6 7" key="1">
    <citation type="journal article" date="2020" name="MBio">
        <title>Erratum for Teymournejad et al., 'Isolation and Molecular Analysis of a Novel Neorickettsia Species That Causes Potomac Horse Fever'.</title>
        <authorList>
            <person name="Teymournejad O."/>
            <person name="Lin M."/>
            <person name="Bekebrede H."/>
            <person name="Kamr A."/>
            <person name="Toribio R.E."/>
            <person name="Arroyo L.G."/>
            <person name="Baird J.D."/>
            <person name="Rikihisa Y."/>
        </authorList>
    </citation>
    <scope>NUCLEOTIDE SEQUENCE [LARGE SCALE GENOMIC DNA]</scope>
    <source>
        <strain evidence="6 7">Fin17</strain>
    </source>
</reference>
<accession>A0A6P1G9P9</accession>
<dbReference type="GO" id="GO:1990904">
    <property type="term" value="C:ribonucleoprotein complex"/>
    <property type="evidence" value="ECO:0007669"/>
    <property type="project" value="UniProtKB-KW"/>
</dbReference>
<dbReference type="GO" id="GO:0006412">
    <property type="term" value="P:translation"/>
    <property type="evidence" value="ECO:0007669"/>
    <property type="project" value="UniProtKB-UniRule"/>
</dbReference>
<dbReference type="SUPFAM" id="SSF46561">
    <property type="entry name" value="Ribosomal protein L29 (L29p)"/>
    <property type="match status" value="1"/>
</dbReference>
<dbReference type="Pfam" id="PF00831">
    <property type="entry name" value="Ribosomal_L29"/>
    <property type="match status" value="1"/>
</dbReference>
<keyword evidence="3 5" id="KW-0687">Ribonucleoprotein</keyword>
<dbReference type="GO" id="GO:0005840">
    <property type="term" value="C:ribosome"/>
    <property type="evidence" value="ECO:0007669"/>
    <property type="project" value="UniProtKB-KW"/>
</dbReference>
<dbReference type="InterPro" id="IPR036049">
    <property type="entry name" value="Ribosomal_uL29_sf"/>
</dbReference>
<dbReference type="KEGG" id="nef:GP480_01080"/>
<protein>
    <recommendedName>
        <fullName evidence="4 5">Large ribosomal subunit protein uL29</fullName>
    </recommendedName>
</protein>
<dbReference type="InterPro" id="IPR001854">
    <property type="entry name" value="Ribosomal_uL29"/>
</dbReference>
<evidence type="ECO:0000313" key="6">
    <source>
        <dbReference type="EMBL" id="QHD65052.1"/>
    </source>
</evidence>
<evidence type="ECO:0000256" key="5">
    <source>
        <dbReference type="HAMAP-Rule" id="MF_00374"/>
    </source>
</evidence>
<proteinExistence type="inferred from homology"/>
<evidence type="ECO:0000313" key="7">
    <source>
        <dbReference type="Proteomes" id="UP000464912"/>
    </source>
</evidence>
<sequence length="64" mass="7413">MRISDIRARSNKELMELLSSMRAELFTIRLRVSSSEPGVRSTSKRFIRRDIARILTCLRESKGS</sequence>
<dbReference type="EMBL" id="CP047224">
    <property type="protein sequence ID" value="QHD65052.1"/>
    <property type="molecule type" value="Genomic_DNA"/>
</dbReference>
<dbReference type="GO" id="GO:0003735">
    <property type="term" value="F:structural constituent of ribosome"/>
    <property type="evidence" value="ECO:0007669"/>
    <property type="project" value="InterPro"/>
</dbReference>
<keyword evidence="7" id="KW-1185">Reference proteome</keyword>
<gene>
    <name evidence="5 6" type="primary">rpmC</name>
    <name evidence="6" type="ORF">GP480_01080</name>
</gene>
<comment type="similarity">
    <text evidence="1 5">Belongs to the universal ribosomal protein uL29 family.</text>
</comment>
<evidence type="ECO:0000256" key="4">
    <source>
        <dbReference type="ARBA" id="ARBA00035204"/>
    </source>
</evidence>
<organism evidence="6 7">
    <name type="scientific">Neorickettsia findlayensis</name>
    <dbReference type="NCBI Taxonomy" id="2686014"/>
    <lineage>
        <taxon>Bacteria</taxon>
        <taxon>Pseudomonadati</taxon>
        <taxon>Pseudomonadota</taxon>
        <taxon>Alphaproteobacteria</taxon>
        <taxon>Rickettsiales</taxon>
        <taxon>Anaplasmataceae</taxon>
        <taxon>Neorickettsia</taxon>
    </lineage>
</organism>